<name>A0A644Y9R7_9ZZZZ</name>
<dbReference type="CDD" id="cd00038">
    <property type="entry name" value="CAP_ED"/>
    <property type="match status" value="1"/>
</dbReference>
<evidence type="ECO:0000313" key="6">
    <source>
        <dbReference type="EMBL" id="MPM25230.1"/>
    </source>
</evidence>
<evidence type="ECO:0000259" key="5">
    <source>
        <dbReference type="PROSITE" id="PS51063"/>
    </source>
</evidence>
<dbReference type="Pfam" id="PF00027">
    <property type="entry name" value="cNMP_binding"/>
    <property type="match status" value="1"/>
</dbReference>
<evidence type="ECO:0000259" key="4">
    <source>
        <dbReference type="PROSITE" id="PS50042"/>
    </source>
</evidence>
<dbReference type="InterPro" id="IPR000595">
    <property type="entry name" value="cNMP-bd_dom"/>
</dbReference>
<dbReference type="SUPFAM" id="SSF46785">
    <property type="entry name" value="Winged helix' DNA-binding domain"/>
    <property type="match status" value="1"/>
</dbReference>
<feature type="domain" description="HTH crp-type" evidence="5">
    <location>
        <begin position="140"/>
        <end position="213"/>
    </location>
</feature>
<dbReference type="Gene3D" id="1.10.10.10">
    <property type="entry name" value="Winged helix-like DNA-binding domain superfamily/Winged helix DNA-binding domain"/>
    <property type="match status" value="1"/>
</dbReference>
<dbReference type="InterPro" id="IPR036390">
    <property type="entry name" value="WH_DNA-bd_sf"/>
</dbReference>
<dbReference type="InterPro" id="IPR036388">
    <property type="entry name" value="WH-like_DNA-bd_sf"/>
</dbReference>
<keyword evidence="2" id="KW-0238">DNA-binding</keyword>
<evidence type="ECO:0000256" key="2">
    <source>
        <dbReference type="ARBA" id="ARBA00023125"/>
    </source>
</evidence>
<keyword evidence="3" id="KW-0804">Transcription</keyword>
<dbReference type="Pfam" id="PF13545">
    <property type="entry name" value="HTH_Crp_2"/>
    <property type="match status" value="1"/>
</dbReference>
<dbReference type="InterPro" id="IPR014710">
    <property type="entry name" value="RmlC-like_jellyroll"/>
</dbReference>
<feature type="domain" description="Cyclic nucleotide-binding" evidence="4">
    <location>
        <begin position="6"/>
        <end position="109"/>
    </location>
</feature>
<protein>
    <submittedName>
        <fullName evidence="6">CRP-like cAMP-activated global transcriptional regulator</fullName>
    </submittedName>
</protein>
<dbReference type="PANTHER" id="PTHR24567">
    <property type="entry name" value="CRP FAMILY TRANSCRIPTIONAL REGULATORY PROTEIN"/>
    <property type="match status" value="1"/>
</dbReference>
<evidence type="ECO:0000256" key="1">
    <source>
        <dbReference type="ARBA" id="ARBA00023015"/>
    </source>
</evidence>
<dbReference type="PROSITE" id="PS50042">
    <property type="entry name" value="CNMP_BINDING_3"/>
    <property type="match status" value="1"/>
</dbReference>
<dbReference type="SMART" id="SM00100">
    <property type="entry name" value="cNMP"/>
    <property type="match status" value="1"/>
</dbReference>
<organism evidence="6">
    <name type="scientific">bioreactor metagenome</name>
    <dbReference type="NCBI Taxonomy" id="1076179"/>
    <lineage>
        <taxon>unclassified sequences</taxon>
        <taxon>metagenomes</taxon>
        <taxon>ecological metagenomes</taxon>
    </lineage>
</organism>
<evidence type="ECO:0000256" key="3">
    <source>
        <dbReference type="ARBA" id="ARBA00023163"/>
    </source>
</evidence>
<dbReference type="GO" id="GO:0005829">
    <property type="term" value="C:cytosol"/>
    <property type="evidence" value="ECO:0007669"/>
    <property type="project" value="TreeGrafter"/>
</dbReference>
<dbReference type="AlphaFoldDB" id="A0A644Y9R7"/>
<accession>A0A644Y9R7</accession>
<sequence length="221" mass="26108">MNNIEVFKNIKQESKVNLENILKTRKLSKKEILFYERDLVDKIYFIKEGKISLFKINESGERKIIFILSKGKMINDIFIDENKSSAISCEAFEKSTLLECSSKDFMKIMESDFTLTKNVLNHLQNINRRLYRQLKNSISIRMDKKLAAKLYRMGREFGVEKDEWTLINANLTITYIADMLGCKRETLSRSMKVLQDENLVKIENKKVYIKRDELSLYFKNT</sequence>
<dbReference type="InterPro" id="IPR050397">
    <property type="entry name" value="Env_Response_Regulators"/>
</dbReference>
<dbReference type="PANTHER" id="PTHR24567:SF74">
    <property type="entry name" value="HTH-TYPE TRANSCRIPTIONAL REGULATOR ARCR"/>
    <property type="match status" value="1"/>
</dbReference>
<keyword evidence="1" id="KW-0805">Transcription regulation</keyword>
<dbReference type="EMBL" id="VSSQ01004446">
    <property type="protein sequence ID" value="MPM25230.1"/>
    <property type="molecule type" value="Genomic_DNA"/>
</dbReference>
<dbReference type="InterPro" id="IPR018490">
    <property type="entry name" value="cNMP-bd_dom_sf"/>
</dbReference>
<dbReference type="GO" id="GO:0003700">
    <property type="term" value="F:DNA-binding transcription factor activity"/>
    <property type="evidence" value="ECO:0007669"/>
    <property type="project" value="TreeGrafter"/>
</dbReference>
<dbReference type="InterPro" id="IPR012318">
    <property type="entry name" value="HTH_CRP"/>
</dbReference>
<dbReference type="PROSITE" id="PS51063">
    <property type="entry name" value="HTH_CRP_2"/>
    <property type="match status" value="1"/>
</dbReference>
<dbReference type="Gene3D" id="2.60.120.10">
    <property type="entry name" value="Jelly Rolls"/>
    <property type="match status" value="1"/>
</dbReference>
<gene>
    <name evidence="6" type="primary">glxR_10</name>
    <name evidence="6" type="ORF">SDC9_71720</name>
</gene>
<proteinExistence type="predicted"/>
<dbReference type="SMART" id="SM00419">
    <property type="entry name" value="HTH_CRP"/>
    <property type="match status" value="1"/>
</dbReference>
<reference evidence="6" key="1">
    <citation type="submission" date="2019-08" db="EMBL/GenBank/DDBJ databases">
        <authorList>
            <person name="Kucharzyk K."/>
            <person name="Murdoch R.W."/>
            <person name="Higgins S."/>
            <person name="Loffler F."/>
        </authorList>
    </citation>
    <scope>NUCLEOTIDE SEQUENCE</scope>
</reference>
<comment type="caution">
    <text evidence="6">The sequence shown here is derived from an EMBL/GenBank/DDBJ whole genome shotgun (WGS) entry which is preliminary data.</text>
</comment>
<dbReference type="GO" id="GO:0003677">
    <property type="term" value="F:DNA binding"/>
    <property type="evidence" value="ECO:0007669"/>
    <property type="project" value="UniProtKB-KW"/>
</dbReference>
<dbReference type="SUPFAM" id="SSF51206">
    <property type="entry name" value="cAMP-binding domain-like"/>
    <property type="match status" value="1"/>
</dbReference>